<gene>
    <name evidence="1" type="ORF">RHMOL_Rhmol01G0204400</name>
</gene>
<dbReference type="EMBL" id="CM046388">
    <property type="protein sequence ID" value="KAI8572504.1"/>
    <property type="molecule type" value="Genomic_DNA"/>
</dbReference>
<accession>A0ACC0Q561</accession>
<sequence>MSFSFPSSPSSCLEVSNASHLLDPQEFPIVNRLNSCKSTRQLKQIHSFIIKTTPTPLSKITLSMRQISSAIFIPFSPKFPIQVLVCTIPLSGTFRAARTRTAHSELLAKGLIPDKYTYPFLLKACTKSRALREGQEVHARVVKNGFVLDLYVVSTLIRLYAVCGAIDSAQKMFDEGPHMDLVSQTTLIQGYVKMGYWKEGPADEGRKHFSEMSRVYNLESQMEHYGCMVDLLGRAGLVNEAQEFISNMPIEPDAFVWGALLGACRIHGNVELGEIIMEKLENLDLERDGTYVLMSNIYFSANKRRNALKLRKAMKKGQ</sequence>
<organism evidence="1 2">
    <name type="scientific">Rhododendron molle</name>
    <name type="common">Chinese azalea</name>
    <name type="synonym">Azalea mollis</name>
    <dbReference type="NCBI Taxonomy" id="49168"/>
    <lineage>
        <taxon>Eukaryota</taxon>
        <taxon>Viridiplantae</taxon>
        <taxon>Streptophyta</taxon>
        <taxon>Embryophyta</taxon>
        <taxon>Tracheophyta</taxon>
        <taxon>Spermatophyta</taxon>
        <taxon>Magnoliopsida</taxon>
        <taxon>eudicotyledons</taxon>
        <taxon>Gunneridae</taxon>
        <taxon>Pentapetalae</taxon>
        <taxon>asterids</taxon>
        <taxon>Ericales</taxon>
        <taxon>Ericaceae</taxon>
        <taxon>Ericoideae</taxon>
        <taxon>Rhodoreae</taxon>
        <taxon>Rhododendron</taxon>
    </lineage>
</organism>
<dbReference type="Proteomes" id="UP001062846">
    <property type="component" value="Chromosome 1"/>
</dbReference>
<comment type="caution">
    <text evidence="1">The sequence shown here is derived from an EMBL/GenBank/DDBJ whole genome shotgun (WGS) entry which is preliminary data.</text>
</comment>
<evidence type="ECO:0000313" key="2">
    <source>
        <dbReference type="Proteomes" id="UP001062846"/>
    </source>
</evidence>
<evidence type="ECO:0000313" key="1">
    <source>
        <dbReference type="EMBL" id="KAI8572504.1"/>
    </source>
</evidence>
<proteinExistence type="predicted"/>
<protein>
    <submittedName>
        <fullName evidence="1">Uncharacterized protein</fullName>
    </submittedName>
</protein>
<keyword evidence="2" id="KW-1185">Reference proteome</keyword>
<name>A0ACC0Q561_RHOML</name>
<reference evidence="1" key="1">
    <citation type="submission" date="2022-02" db="EMBL/GenBank/DDBJ databases">
        <title>Plant Genome Project.</title>
        <authorList>
            <person name="Zhang R.-G."/>
        </authorList>
    </citation>
    <scope>NUCLEOTIDE SEQUENCE</scope>
    <source>
        <strain evidence="1">AT1</strain>
    </source>
</reference>